<keyword evidence="8 11" id="KW-0012">Acyltransferase</keyword>
<dbReference type="EMBL" id="JAPZBR010000005">
    <property type="protein sequence ID" value="KAJ5353999.1"/>
    <property type="molecule type" value="Genomic_DNA"/>
</dbReference>
<keyword evidence="4 11" id="KW-1133">Transmembrane helix</keyword>
<evidence type="ECO:0000256" key="10">
    <source>
        <dbReference type="ARBA" id="ARBA00048048"/>
    </source>
</evidence>
<gene>
    <name evidence="14" type="ORF">N7541_006563</name>
</gene>
<feature type="transmembrane region" description="Helical" evidence="11">
    <location>
        <begin position="252"/>
        <end position="273"/>
    </location>
</feature>
<evidence type="ECO:0000256" key="4">
    <source>
        <dbReference type="ARBA" id="ARBA00022989"/>
    </source>
</evidence>
<feature type="transmembrane region" description="Helical" evidence="11">
    <location>
        <begin position="55"/>
        <end position="81"/>
    </location>
</feature>
<keyword evidence="15" id="KW-1185">Reference proteome</keyword>
<dbReference type="GO" id="GO:0005794">
    <property type="term" value="C:Golgi apparatus"/>
    <property type="evidence" value="ECO:0007669"/>
    <property type="project" value="TreeGrafter"/>
</dbReference>
<feature type="compositionally biased region" description="Basic and acidic residues" evidence="12">
    <location>
        <begin position="97"/>
        <end position="107"/>
    </location>
</feature>
<feature type="compositionally biased region" description="Basic residues" evidence="12">
    <location>
        <begin position="108"/>
        <end position="121"/>
    </location>
</feature>
<dbReference type="Proteomes" id="UP001148299">
    <property type="component" value="Unassembled WGS sequence"/>
</dbReference>
<feature type="region of interest" description="Disordered" evidence="12">
    <location>
        <begin position="97"/>
        <end position="149"/>
    </location>
</feature>
<evidence type="ECO:0000256" key="6">
    <source>
        <dbReference type="ARBA" id="ARBA00023139"/>
    </source>
</evidence>
<evidence type="ECO:0000256" key="12">
    <source>
        <dbReference type="SAM" id="MobiDB-lite"/>
    </source>
</evidence>
<reference evidence="14" key="1">
    <citation type="submission" date="2022-12" db="EMBL/GenBank/DDBJ databases">
        <authorList>
            <person name="Petersen C."/>
        </authorList>
    </citation>
    <scope>NUCLEOTIDE SEQUENCE</scope>
    <source>
        <strain evidence="14">IBT 35675</strain>
    </source>
</reference>
<keyword evidence="2 11" id="KW-0808">Transferase</keyword>
<comment type="caution">
    <text evidence="14">The sequence shown here is derived from an EMBL/GenBank/DDBJ whole genome shotgun (WGS) entry which is preliminary data.</text>
</comment>
<protein>
    <recommendedName>
        <fullName evidence="11">Palmitoyltransferase</fullName>
        <ecNumber evidence="11">2.3.1.225</ecNumber>
    </recommendedName>
</protein>
<evidence type="ECO:0000256" key="3">
    <source>
        <dbReference type="ARBA" id="ARBA00022692"/>
    </source>
</evidence>
<dbReference type="InterPro" id="IPR039859">
    <property type="entry name" value="PFA4/ZDH16/20/ERF2-like"/>
</dbReference>
<evidence type="ECO:0000256" key="8">
    <source>
        <dbReference type="ARBA" id="ARBA00023315"/>
    </source>
</evidence>
<dbReference type="EC" id="2.3.1.225" evidence="11"/>
<dbReference type="PROSITE" id="PS50216">
    <property type="entry name" value="DHHC"/>
    <property type="match status" value="1"/>
</dbReference>
<feature type="domain" description="Palmitoyltransferase DHHC" evidence="13">
    <location>
        <begin position="171"/>
        <end position="291"/>
    </location>
</feature>
<evidence type="ECO:0000256" key="5">
    <source>
        <dbReference type="ARBA" id="ARBA00023136"/>
    </source>
</evidence>
<comment type="domain">
    <text evidence="11">The DHHC domain is required for palmitoyltransferase activity.</text>
</comment>
<proteinExistence type="inferred from homology"/>
<organism evidence="14 15">
    <name type="scientific">Penicillium brevicompactum</name>
    <dbReference type="NCBI Taxonomy" id="5074"/>
    <lineage>
        <taxon>Eukaryota</taxon>
        <taxon>Fungi</taxon>
        <taxon>Dikarya</taxon>
        <taxon>Ascomycota</taxon>
        <taxon>Pezizomycotina</taxon>
        <taxon>Eurotiomycetes</taxon>
        <taxon>Eurotiomycetidae</taxon>
        <taxon>Eurotiales</taxon>
        <taxon>Aspergillaceae</taxon>
        <taxon>Penicillium</taxon>
    </lineage>
</organism>
<evidence type="ECO:0000313" key="15">
    <source>
        <dbReference type="Proteomes" id="UP001148299"/>
    </source>
</evidence>
<evidence type="ECO:0000256" key="9">
    <source>
        <dbReference type="ARBA" id="ARBA00038298"/>
    </source>
</evidence>
<sequence>MASPAAQKRVNVAVSRLIPPVLLGAVVYASYAVTKPLCIDYLIHPLPSYHRIPRVGAGAAILTVYYVLLIPMVVTYLHLYYHVLWNPGYLPLGEQKLQDDESNENEKKSKKSHRRRHRRSARKADQEKTTQSETDVERGLGPVSGGVEASPELDLESFYTKDVFVCQEDGRPLWCSTCGQYKTDRAHHCRELGRCVRKMDHFCPWVGGVVSETSFKFFIQFVVYTCIYCTFALIVSAYFTAEIRRNTGGANAYWCVCIGLSALFAFFTAGMTLSSLQMGIFNITTIENLNRRTAVWTLAIRVPEYLLDRLWDTQSPWAPTFRMVSYPPETSTPSQPQATNPSAGERHVFAILHTLPGENPFDLGSPFKNLQQVMGRSVLDWLLPIKQSPCADHSSMESHYALGPVVTRLKQEAGLVPPGNGAVSDPHIRGVASEGKIPIDDSRNISRALYSVLCLVHWITI</sequence>
<dbReference type="GO" id="GO:0016020">
    <property type="term" value="C:membrane"/>
    <property type="evidence" value="ECO:0007669"/>
    <property type="project" value="UniProtKB-SubCell"/>
</dbReference>
<evidence type="ECO:0000313" key="14">
    <source>
        <dbReference type="EMBL" id="KAJ5353999.1"/>
    </source>
</evidence>
<evidence type="ECO:0000256" key="11">
    <source>
        <dbReference type="RuleBase" id="RU079119"/>
    </source>
</evidence>
<accession>A0A9W9R7B3</accession>
<dbReference type="PANTHER" id="PTHR22883">
    <property type="entry name" value="ZINC FINGER DHHC DOMAIN CONTAINING PROTEIN"/>
    <property type="match status" value="1"/>
</dbReference>
<comment type="subcellular location">
    <subcellularLocation>
        <location evidence="1">Membrane</location>
        <topology evidence="1">Multi-pass membrane protein</topology>
    </subcellularLocation>
</comment>
<dbReference type="GO" id="GO:0019706">
    <property type="term" value="F:protein-cysteine S-palmitoyltransferase activity"/>
    <property type="evidence" value="ECO:0007669"/>
    <property type="project" value="UniProtKB-EC"/>
</dbReference>
<dbReference type="InterPro" id="IPR001594">
    <property type="entry name" value="Palmitoyltrfase_DHHC"/>
</dbReference>
<evidence type="ECO:0000256" key="2">
    <source>
        <dbReference type="ARBA" id="ARBA00022679"/>
    </source>
</evidence>
<keyword evidence="3 11" id="KW-0812">Transmembrane</keyword>
<name>A0A9W9R7B3_PENBR</name>
<feature type="compositionally biased region" description="Basic and acidic residues" evidence="12">
    <location>
        <begin position="122"/>
        <end position="138"/>
    </location>
</feature>
<dbReference type="AlphaFoldDB" id="A0A9W9R7B3"/>
<dbReference type="GO" id="GO:0006612">
    <property type="term" value="P:protein targeting to membrane"/>
    <property type="evidence" value="ECO:0007669"/>
    <property type="project" value="TreeGrafter"/>
</dbReference>
<dbReference type="Pfam" id="PF01529">
    <property type="entry name" value="DHHC"/>
    <property type="match status" value="1"/>
</dbReference>
<evidence type="ECO:0000259" key="13">
    <source>
        <dbReference type="Pfam" id="PF01529"/>
    </source>
</evidence>
<dbReference type="PANTHER" id="PTHR22883:SF23">
    <property type="entry name" value="PALMITOYLTRANSFERASE ZDHHC6"/>
    <property type="match status" value="1"/>
</dbReference>
<keyword evidence="7" id="KW-0449">Lipoprotein</keyword>
<comment type="similarity">
    <text evidence="9">Belongs to the DHHC palmitoyltransferase family. PFA5 subfamily.</text>
</comment>
<keyword evidence="5 11" id="KW-0472">Membrane</keyword>
<evidence type="ECO:0000256" key="1">
    <source>
        <dbReference type="ARBA" id="ARBA00004141"/>
    </source>
</evidence>
<comment type="catalytic activity">
    <reaction evidence="10 11">
        <text>L-cysteinyl-[protein] + hexadecanoyl-CoA = S-hexadecanoyl-L-cysteinyl-[protein] + CoA</text>
        <dbReference type="Rhea" id="RHEA:36683"/>
        <dbReference type="Rhea" id="RHEA-COMP:10131"/>
        <dbReference type="Rhea" id="RHEA-COMP:11032"/>
        <dbReference type="ChEBI" id="CHEBI:29950"/>
        <dbReference type="ChEBI" id="CHEBI:57287"/>
        <dbReference type="ChEBI" id="CHEBI:57379"/>
        <dbReference type="ChEBI" id="CHEBI:74151"/>
        <dbReference type="EC" id="2.3.1.225"/>
    </reaction>
</comment>
<feature type="transmembrane region" description="Helical" evidence="11">
    <location>
        <begin position="217"/>
        <end position="240"/>
    </location>
</feature>
<dbReference type="GO" id="GO:0005783">
    <property type="term" value="C:endoplasmic reticulum"/>
    <property type="evidence" value="ECO:0007669"/>
    <property type="project" value="TreeGrafter"/>
</dbReference>
<evidence type="ECO:0000256" key="7">
    <source>
        <dbReference type="ARBA" id="ARBA00023288"/>
    </source>
</evidence>
<keyword evidence="6" id="KW-0564">Palmitate</keyword>
<reference evidence="14" key="2">
    <citation type="journal article" date="2023" name="IMA Fungus">
        <title>Comparative genomic study of the Penicillium genus elucidates a diverse pangenome and 15 lateral gene transfer events.</title>
        <authorList>
            <person name="Petersen C."/>
            <person name="Sorensen T."/>
            <person name="Nielsen M.R."/>
            <person name="Sondergaard T.E."/>
            <person name="Sorensen J.L."/>
            <person name="Fitzpatrick D.A."/>
            <person name="Frisvad J.C."/>
            <person name="Nielsen K.L."/>
        </authorList>
    </citation>
    <scope>NUCLEOTIDE SEQUENCE</scope>
    <source>
        <strain evidence="14">IBT 35675</strain>
    </source>
</reference>